<name>A0A0B6YV55_9EUPU</name>
<organism evidence="1">
    <name type="scientific">Arion vulgaris</name>
    <dbReference type="NCBI Taxonomy" id="1028688"/>
    <lineage>
        <taxon>Eukaryota</taxon>
        <taxon>Metazoa</taxon>
        <taxon>Spiralia</taxon>
        <taxon>Lophotrochozoa</taxon>
        <taxon>Mollusca</taxon>
        <taxon>Gastropoda</taxon>
        <taxon>Heterobranchia</taxon>
        <taxon>Euthyneura</taxon>
        <taxon>Panpulmonata</taxon>
        <taxon>Eupulmonata</taxon>
        <taxon>Stylommatophora</taxon>
        <taxon>Helicina</taxon>
        <taxon>Arionoidea</taxon>
        <taxon>Arionidae</taxon>
        <taxon>Arion</taxon>
    </lineage>
</organism>
<protein>
    <submittedName>
        <fullName evidence="1">Uncharacterized protein</fullName>
    </submittedName>
</protein>
<dbReference type="EMBL" id="HACG01013354">
    <property type="protein sequence ID" value="CEK60219.1"/>
    <property type="molecule type" value="Transcribed_RNA"/>
</dbReference>
<proteinExistence type="predicted"/>
<gene>
    <name evidence="1" type="primary">ORF38768</name>
</gene>
<accession>A0A0B6YV55</accession>
<reference evidence="1" key="1">
    <citation type="submission" date="2014-12" db="EMBL/GenBank/DDBJ databases">
        <title>Insight into the proteome of Arion vulgaris.</title>
        <authorList>
            <person name="Aradska J."/>
            <person name="Bulat T."/>
            <person name="Smidak R."/>
            <person name="Sarate P."/>
            <person name="Gangsoo J."/>
            <person name="Sialana F."/>
            <person name="Bilban M."/>
            <person name="Lubec G."/>
        </authorList>
    </citation>
    <scope>NUCLEOTIDE SEQUENCE</scope>
    <source>
        <tissue evidence="1">Skin</tissue>
    </source>
</reference>
<feature type="non-terminal residue" evidence="1">
    <location>
        <position position="83"/>
    </location>
</feature>
<dbReference type="AlphaFoldDB" id="A0A0B6YV55"/>
<sequence length="83" mass="9331">EIQRCGPQVGDSISTHCQQQKTEGKRHCSCSSTSHTDPITHDLPEASVLLLNSVIVESLYEQSYTDSIEENNEKYVMSIVLYE</sequence>
<evidence type="ECO:0000313" key="1">
    <source>
        <dbReference type="EMBL" id="CEK60219.1"/>
    </source>
</evidence>
<feature type="non-terminal residue" evidence="1">
    <location>
        <position position="1"/>
    </location>
</feature>